<proteinExistence type="predicted"/>
<protein>
    <submittedName>
        <fullName evidence="1">Uncharacterized protein</fullName>
    </submittedName>
</protein>
<sequence>MQNRMKFRLPRIFGDGMVLQRNTQVKIWGWTQGASDNPRVHQ</sequence>
<accession>A0ABT9U769</accession>
<comment type="caution">
    <text evidence="1">The sequence shown here is derived from an EMBL/GenBank/DDBJ whole genome shotgun (WGS) entry which is preliminary data.</text>
</comment>
<name>A0ABT9U769_PAEHA</name>
<evidence type="ECO:0000313" key="2">
    <source>
        <dbReference type="Proteomes" id="UP001229346"/>
    </source>
</evidence>
<dbReference type="EMBL" id="JAUSSU010000011">
    <property type="protein sequence ID" value="MDQ0115483.1"/>
    <property type="molecule type" value="Genomic_DNA"/>
</dbReference>
<reference evidence="1 2" key="1">
    <citation type="submission" date="2023-07" db="EMBL/GenBank/DDBJ databases">
        <title>Sorghum-associated microbial communities from plants grown in Nebraska, USA.</title>
        <authorList>
            <person name="Schachtman D."/>
        </authorList>
    </citation>
    <scope>NUCLEOTIDE SEQUENCE [LARGE SCALE GENOMIC DNA]</scope>
    <source>
        <strain evidence="1 2">CC482</strain>
    </source>
</reference>
<organism evidence="1 2">
    <name type="scientific">Paenibacillus harenae</name>
    <dbReference type="NCBI Taxonomy" id="306543"/>
    <lineage>
        <taxon>Bacteria</taxon>
        <taxon>Bacillati</taxon>
        <taxon>Bacillota</taxon>
        <taxon>Bacilli</taxon>
        <taxon>Bacillales</taxon>
        <taxon>Paenibacillaceae</taxon>
        <taxon>Paenibacillus</taxon>
    </lineage>
</organism>
<keyword evidence="2" id="KW-1185">Reference proteome</keyword>
<gene>
    <name evidence="1" type="ORF">J2T15_004950</name>
</gene>
<evidence type="ECO:0000313" key="1">
    <source>
        <dbReference type="EMBL" id="MDQ0115483.1"/>
    </source>
</evidence>
<dbReference type="Proteomes" id="UP001229346">
    <property type="component" value="Unassembled WGS sequence"/>
</dbReference>